<dbReference type="GO" id="GO:0005634">
    <property type="term" value="C:nucleus"/>
    <property type="evidence" value="ECO:0007669"/>
    <property type="project" value="UniProtKB-SubCell"/>
</dbReference>
<dbReference type="SUPFAM" id="SSF158639">
    <property type="entry name" value="ENT-like"/>
    <property type="match status" value="1"/>
</dbReference>
<dbReference type="Gene3D" id="2.30.30.140">
    <property type="match status" value="1"/>
</dbReference>
<dbReference type="SMART" id="SM01191">
    <property type="entry name" value="ENT"/>
    <property type="match status" value="1"/>
</dbReference>
<dbReference type="PANTHER" id="PTHR31917:SF59">
    <property type="entry name" value="ENT DOMAIN-CONTAINING PROTEIN"/>
    <property type="match status" value="1"/>
</dbReference>
<dbReference type="InterPro" id="IPR005491">
    <property type="entry name" value="ENT_dom"/>
</dbReference>
<evidence type="ECO:0000313" key="6">
    <source>
        <dbReference type="Proteomes" id="UP000655225"/>
    </source>
</evidence>
<dbReference type="SMART" id="SM00743">
    <property type="entry name" value="Agenet"/>
    <property type="match status" value="2"/>
</dbReference>
<dbReference type="Pfam" id="PF03735">
    <property type="entry name" value="ENT"/>
    <property type="match status" value="1"/>
</dbReference>
<sequence>MKIKEGNSVEVLRRRKDPCGSWFPGKIISVNGDNYIVRYEFIRDHEGVPVVEKVHVEDVRPHPPHVKGEIWMLGDIAEVFDIHSWRAGKVAKVIHNNRFVIKLFGSIQLKEFQKSSLRIRQAWKDNKWSIVGKVGGNKQIDNNLKRSSSKYSRGLGCGDKQQCIHKEPHKRERNGQEHLEGEGQEHFKMLPPVRILKQDSGCFFESSPNNAAVGGGGKKRKATIKVERFERPPMKTLPLPKQVNAVSSPKVKMGEKCMDGSSGMDAKTDKTSNYSSLPSSVPVWVTEESNEFSVSCGSNDFPIYTAHKSLKSSKNVAASSFHNAESSCPSLSGRKDFLSSSRADLEADIHKLELHAYKSTMQALYASGQLSWEQESLLTNLRISLHISNEEHLLQLRHLLSAQVL</sequence>
<evidence type="ECO:0000256" key="2">
    <source>
        <dbReference type="ARBA" id="ARBA00023242"/>
    </source>
</evidence>
<dbReference type="OMA" id="QAWHNNK"/>
<dbReference type="Proteomes" id="UP000655225">
    <property type="component" value="Unassembled WGS sequence"/>
</dbReference>
<keyword evidence="2" id="KW-0539">Nucleus</keyword>
<gene>
    <name evidence="5" type="ORF">HHK36_026809</name>
</gene>
<dbReference type="PROSITE" id="PS51138">
    <property type="entry name" value="ENT"/>
    <property type="match status" value="1"/>
</dbReference>
<dbReference type="AlphaFoldDB" id="A0A835D2H3"/>
<dbReference type="InterPro" id="IPR008395">
    <property type="entry name" value="Agenet-like_dom"/>
</dbReference>
<comment type="subcellular location">
    <subcellularLocation>
        <location evidence="1">Nucleus</location>
    </subcellularLocation>
</comment>
<protein>
    <recommendedName>
        <fullName evidence="4">ENT domain-containing protein</fullName>
    </recommendedName>
</protein>
<dbReference type="OrthoDB" id="663550at2759"/>
<accession>A0A835D2H3</accession>
<evidence type="ECO:0000256" key="1">
    <source>
        <dbReference type="ARBA" id="ARBA00004123"/>
    </source>
</evidence>
<proteinExistence type="predicted"/>
<dbReference type="InterPro" id="IPR014002">
    <property type="entry name" value="Agenet_dom_plant"/>
</dbReference>
<organism evidence="5 6">
    <name type="scientific">Tetracentron sinense</name>
    <name type="common">Spur-leaf</name>
    <dbReference type="NCBI Taxonomy" id="13715"/>
    <lineage>
        <taxon>Eukaryota</taxon>
        <taxon>Viridiplantae</taxon>
        <taxon>Streptophyta</taxon>
        <taxon>Embryophyta</taxon>
        <taxon>Tracheophyta</taxon>
        <taxon>Spermatophyta</taxon>
        <taxon>Magnoliopsida</taxon>
        <taxon>Trochodendrales</taxon>
        <taxon>Trochodendraceae</taxon>
        <taxon>Tetracentron</taxon>
    </lineage>
</organism>
<dbReference type="InterPro" id="IPR036142">
    <property type="entry name" value="ENT_dom-like_sf"/>
</dbReference>
<dbReference type="EMBL" id="JABCRI010000020">
    <property type="protein sequence ID" value="KAF8388143.1"/>
    <property type="molecule type" value="Genomic_DNA"/>
</dbReference>
<feature type="region of interest" description="Disordered" evidence="3">
    <location>
        <begin position="253"/>
        <end position="273"/>
    </location>
</feature>
<evidence type="ECO:0000256" key="3">
    <source>
        <dbReference type="SAM" id="MobiDB-lite"/>
    </source>
</evidence>
<dbReference type="Pfam" id="PF05641">
    <property type="entry name" value="Agenet"/>
    <property type="match status" value="1"/>
</dbReference>
<feature type="domain" description="ENT" evidence="4">
    <location>
        <begin position="345"/>
        <end position="405"/>
    </location>
</feature>
<reference evidence="5 6" key="1">
    <citation type="submission" date="2020-04" db="EMBL/GenBank/DDBJ databases">
        <title>Plant Genome Project.</title>
        <authorList>
            <person name="Zhang R.-G."/>
        </authorList>
    </citation>
    <scope>NUCLEOTIDE SEQUENCE [LARGE SCALE GENOMIC DNA]</scope>
    <source>
        <strain evidence="5">YNK0</strain>
        <tissue evidence="5">Leaf</tissue>
    </source>
</reference>
<name>A0A835D2H3_TETSI</name>
<dbReference type="PANTHER" id="PTHR31917">
    <property type="entry name" value="AGENET DOMAIN-CONTAINING PROTEIN-RELATED"/>
    <property type="match status" value="1"/>
</dbReference>
<dbReference type="Gene3D" id="1.10.1240.40">
    <property type="entry name" value="ENT domain"/>
    <property type="match status" value="1"/>
</dbReference>
<evidence type="ECO:0000259" key="4">
    <source>
        <dbReference type="PROSITE" id="PS51138"/>
    </source>
</evidence>
<evidence type="ECO:0000313" key="5">
    <source>
        <dbReference type="EMBL" id="KAF8388143.1"/>
    </source>
</evidence>
<comment type="caution">
    <text evidence="5">The sequence shown here is derived from an EMBL/GenBank/DDBJ whole genome shotgun (WGS) entry which is preliminary data.</text>
</comment>
<keyword evidence="6" id="KW-1185">Reference proteome</keyword>